<proteinExistence type="predicted"/>
<reference evidence="1" key="1">
    <citation type="submission" date="2022-07" db="EMBL/GenBank/DDBJ databases">
        <title>Chromosome-level genome of Muraenolepis orangiensis.</title>
        <authorList>
            <person name="Kim J."/>
        </authorList>
    </citation>
    <scope>NUCLEOTIDE SEQUENCE</scope>
    <source>
        <strain evidence="1">KU_S4_2022</strain>
        <tissue evidence="1">Muscle</tissue>
    </source>
</reference>
<dbReference type="Proteomes" id="UP001148018">
    <property type="component" value="Unassembled WGS sequence"/>
</dbReference>
<evidence type="ECO:0000313" key="1">
    <source>
        <dbReference type="EMBL" id="KAJ3609530.1"/>
    </source>
</evidence>
<dbReference type="InterPro" id="IPR036691">
    <property type="entry name" value="Endo/exonu/phosph_ase_sf"/>
</dbReference>
<organism evidence="1 2">
    <name type="scientific">Muraenolepis orangiensis</name>
    <name type="common">Patagonian moray cod</name>
    <dbReference type="NCBI Taxonomy" id="630683"/>
    <lineage>
        <taxon>Eukaryota</taxon>
        <taxon>Metazoa</taxon>
        <taxon>Chordata</taxon>
        <taxon>Craniata</taxon>
        <taxon>Vertebrata</taxon>
        <taxon>Euteleostomi</taxon>
        <taxon>Actinopterygii</taxon>
        <taxon>Neopterygii</taxon>
        <taxon>Teleostei</taxon>
        <taxon>Neoteleostei</taxon>
        <taxon>Acanthomorphata</taxon>
        <taxon>Zeiogadaria</taxon>
        <taxon>Gadariae</taxon>
        <taxon>Gadiformes</taxon>
        <taxon>Muraenolepidoidei</taxon>
        <taxon>Muraenolepididae</taxon>
        <taxon>Muraenolepis</taxon>
    </lineage>
</organism>
<dbReference type="OrthoDB" id="410381at2759"/>
<sequence>MRGVMGTQGLGKMNENGERFTDLCSLNQLVIGGSIFPHKRIHKATWRSPDNVTENQIDHVCINQKFRRSWQD</sequence>
<comment type="caution">
    <text evidence="1">The sequence shown here is derived from an EMBL/GenBank/DDBJ whole genome shotgun (WGS) entry which is preliminary data.</text>
</comment>
<protein>
    <submittedName>
        <fullName evidence="1">Uncharacterized protein</fullName>
    </submittedName>
</protein>
<name>A0A9Q0EPY4_9TELE</name>
<gene>
    <name evidence="1" type="ORF">NHX12_024050</name>
</gene>
<dbReference type="EMBL" id="JANIIK010000039">
    <property type="protein sequence ID" value="KAJ3609530.1"/>
    <property type="molecule type" value="Genomic_DNA"/>
</dbReference>
<evidence type="ECO:0000313" key="2">
    <source>
        <dbReference type="Proteomes" id="UP001148018"/>
    </source>
</evidence>
<accession>A0A9Q0EPY4</accession>
<keyword evidence="2" id="KW-1185">Reference proteome</keyword>
<dbReference type="Gene3D" id="3.60.10.10">
    <property type="entry name" value="Endonuclease/exonuclease/phosphatase"/>
    <property type="match status" value="1"/>
</dbReference>
<dbReference type="AlphaFoldDB" id="A0A9Q0EPY4"/>